<evidence type="ECO:0000256" key="8">
    <source>
        <dbReference type="ARBA" id="ARBA00035655"/>
    </source>
</evidence>
<dbReference type="PANTHER" id="PTHR30574:SF1">
    <property type="entry name" value="SULPHUR TRANSPORT DOMAIN-CONTAINING PROTEIN"/>
    <property type="match status" value="1"/>
</dbReference>
<dbReference type="Pfam" id="PF04143">
    <property type="entry name" value="Sulf_transp"/>
    <property type="match status" value="1"/>
</dbReference>
<dbReference type="Proteomes" id="UP000007519">
    <property type="component" value="Chromosome"/>
</dbReference>
<dbReference type="AlphaFoldDB" id="H6L7W1"/>
<dbReference type="RefSeq" id="WP_015691819.1">
    <property type="nucleotide sequence ID" value="NC_016940.1"/>
</dbReference>
<dbReference type="EMBL" id="CP002831">
    <property type="protein sequence ID" value="AFC24182.1"/>
    <property type="molecule type" value="Genomic_DNA"/>
</dbReference>
<dbReference type="STRING" id="984262.SGRA_1447"/>
<gene>
    <name evidence="10" type="ordered locus">SGRA_1447</name>
</gene>
<comment type="subcellular location">
    <subcellularLocation>
        <location evidence="1">Cell inner membrane</location>
        <topology evidence="1">Multi-pass membrane protein</topology>
    </subcellularLocation>
</comment>
<keyword evidence="2" id="KW-0813">Transport</keyword>
<evidence type="ECO:0000313" key="10">
    <source>
        <dbReference type="EMBL" id="AFC24182.1"/>
    </source>
</evidence>
<evidence type="ECO:0000256" key="5">
    <source>
        <dbReference type="ARBA" id="ARBA00022692"/>
    </source>
</evidence>
<dbReference type="InterPro" id="IPR007272">
    <property type="entry name" value="Sulf_transp_TsuA/YedE"/>
</dbReference>
<comment type="similarity">
    <text evidence="8">Belongs to the TsuA/YedE (TC 9.B.102) family.</text>
</comment>
<dbReference type="HOGENOM" id="CLU_1452982_0_0_10"/>
<evidence type="ECO:0000256" key="3">
    <source>
        <dbReference type="ARBA" id="ARBA00022475"/>
    </source>
</evidence>
<keyword evidence="11" id="KW-1185">Reference proteome</keyword>
<feature type="transmembrane region" description="Helical" evidence="9">
    <location>
        <begin position="134"/>
        <end position="157"/>
    </location>
</feature>
<dbReference type="OrthoDB" id="9814020at2"/>
<evidence type="ECO:0000256" key="9">
    <source>
        <dbReference type="SAM" id="Phobius"/>
    </source>
</evidence>
<evidence type="ECO:0000313" key="11">
    <source>
        <dbReference type="Proteomes" id="UP000007519"/>
    </source>
</evidence>
<dbReference type="KEGG" id="sgn:SGRA_1447"/>
<feature type="transmembrane region" description="Helical" evidence="9">
    <location>
        <begin position="71"/>
        <end position="90"/>
    </location>
</feature>
<accession>H6L7W1</accession>
<reference evidence="10 11" key="1">
    <citation type="journal article" date="2012" name="Stand. Genomic Sci.">
        <title>Complete genome sequencing and analysis of Saprospira grandis str. Lewin, a predatory marine bacterium.</title>
        <authorList>
            <person name="Saw J.H."/>
            <person name="Yuryev A."/>
            <person name="Kanbe M."/>
            <person name="Hou S."/>
            <person name="Young A.G."/>
            <person name="Aizawa S."/>
            <person name="Alam M."/>
        </authorList>
    </citation>
    <scope>NUCLEOTIDE SEQUENCE [LARGE SCALE GENOMIC DNA]</scope>
    <source>
        <strain evidence="10 11">Lewin</strain>
    </source>
</reference>
<name>H6L7W1_SAPGL</name>
<feature type="transmembrane region" description="Helical" evidence="9">
    <location>
        <begin position="16"/>
        <end position="36"/>
    </location>
</feature>
<keyword evidence="6 9" id="KW-1133">Transmembrane helix</keyword>
<dbReference type="PANTHER" id="PTHR30574">
    <property type="entry name" value="INNER MEMBRANE PROTEIN YEDE"/>
    <property type="match status" value="1"/>
</dbReference>
<sequence length="202" mass="21683">MFLFAQEVTDMLSQPWPWYVSGALIVLVMQLLVFNGKSFGVSASMRAACSAMGAGKSVSFFDFDWKGSQGWNMLFIIGAAIGGFISMQFLSGDEAMDLGSKTMEYVKSIGFSEPEVADNGKTMLLPKEYNDPNFVFSAKGLFTLIFGGFLIGFGARYAGGCTSGHAISGLSQLQIPSLIAVIGFFIGGLTMTYFILPLLFGA</sequence>
<feature type="transmembrane region" description="Helical" evidence="9">
    <location>
        <begin position="178"/>
        <end position="200"/>
    </location>
</feature>
<dbReference type="eggNOG" id="COG2391">
    <property type="taxonomic scope" value="Bacteria"/>
</dbReference>
<keyword evidence="3" id="KW-1003">Cell membrane</keyword>
<keyword evidence="5 9" id="KW-0812">Transmembrane</keyword>
<keyword evidence="7 9" id="KW-0472">Membrane</keyword>
<evidence type="ECO:0000256" key="7">
    <source>
        <dbReference type="ARBA" id="ARBA00023136"/>
    </source>
</evidence>
<protein>
    <submittedName>
        <fullName evidence="10">Uncharacterized protein</fullName>
    </submittedName>
</protein>
<evidence type="ECO:0000256" key="4">
    <source>
        <dbReference type="ARBA" id="ARBA00022519"/>
    </source>
</evidence>
<evidence type="ECO:0000256" key="2">
    <source>
        <dbReference type="ARBA" id="ARBA00022448"/>
    </source>
</evidence>
<organism evidence="10 11">
    <name type="scientific">Saprospira grandis (strain Lewin)</name>
    <dbReference type="NCBI Taxonomy" id="984262"/>
    <lineage>
        <taxon>Bacteria</taxon>
        <taxon>Pseudomonadati</taxon>
        <taxon>Bacteroidota</taxon>
        <taxon>Saprospiria</taxon>
        <taxon>Saprospirales</taxon>
        <taxon>Saprospiraceae</taxon>
        <taxon>Saprospira</taxon>
    </lineage>
</organism>
<keyword evidence="4" id="KW-0997">Cell inner membrane</keyword>
<evidence type="ECO:0000256" key="6">
    <source>
        <dbReference type="ARBA" id="ARBA00022989"/>
    </source>
</evidence>
<proteinExistence type="inferred from homology"/>
<dbReference type="GO" id="GO:0005886">
    <property type="term" value="C:plasma membrane"/>
    <property type="evidence" value="ECO:0007669"/>
    <property type="project" value="UniProtKB-SubCell"/>
</dbReference>
<evidence type="ECO:0000256" key="1">
    <source>
        <dbReference type="ARBA" id="ARBA00004429"/>
    </source>
</evidence>